<reference evidence="4 6" key="3">
    <citation type="submission" date="2016-11" db="EMBL/GenBank/DDBJ databases">
        <title>Paenibacillus species isolates.</title>
        <authorList>
            <person name="Beno S.M."/>
        </authorList>
    </citation>
    <scope>NUCLEOTIDE SEQUENCE [LARGE SCALE GENOMIC DNA]</scope>
    <source>
        <strain evidence="4 6">FSL H8-0246</strain>
    </source>
</reference>
<keyword evidence="1" id="KW-0472">Membrane</keyword>
<feature type="transmembrane region" description="Helical" evidence="1">
    <location>
        <begin position="7"/>
        <end position="23"/>
    </location>
</feature>
<feature type="transmembrane region" description="Helical" evidence="1">
    <location>
        <begin position="29"/>
        <end position="47"/>
    </location>
</feature>
<comment type="caution">
    <text evidence="3">The sequence shown here is derived from an EMBL/GenBank/DDBJ whole genome shotgun (WGS) entry which is preliminary data.</text>
</comment>
<accession>A0A100VTC6</accession>
<organism evidence="3 5">
    <name type="scientific">Paenibacillus amylolyticus</name>
    <dbReference type="NCBI Taxonomy" id="1451"/>
    <lineage>
        <taxon>Bacteria</taxon>
        <taxon>Bacillati</taxon>
        <taxon>Bacillota</taxon>
        <taxon>Bacilli</taxon>
        <taxon>Bacillales</taxon>
        <taxon>Paenibacillaceae</taxon>
        <taxon>Paenibacillus</taxon>
    </lineage>
</organism>
<dbReference type="EMBL" id="BCNV01000011">
    <property type="protein sequence ID" value="GAS85752.1"/>
    <property type="molecule type" value="Genomic_DNA"/>
</dbReference>
<dbReference type="AlphaFoldDB" id="A0A100VTC6"/>
<evidence type="ECO:0000313" key="4">
    <source>
        <dbReference type="EMBL" id="OMF11557.1"/>
    </source>
</evidence>
<dbReference type="Proteomes" id="UP000187134">
    <property type="component" value="Unassembled WGS sequence"/>
</dbReference>
<feature type="transmembrane region" description="Helical" evidence="1">
    <location>
        <begin position="54"/>
        <end position="70"/>
    </location>
</feature>
<dbReference type="OrthoDB" id="2679996at2"/>
<evidence type="ECO:0000259" key="2">
    <source>
        <dbReference type="Pfam" id="PF22570"/>
    </source>
</evidence>
<reference evidence="5" key="2">
    <citation type="submission" date="2016-01" db="EMBL/GenBank/DDBJ databases">
        <title>Draft Genome Sequence of Paenibacillus amylolyticus Heshi-A3 that Was Isolated from Fermented Rice Bran with Aging Salted Mackerel, Which Was Named Heshiko as Traditional Fermented Seafood in Japan.</title>
        <authorList>
            <person name="Akuzawa S."/>
            <person name="Nakagawa J."/>
            <person name="Kanekatsu T."/>
            <person name="Kubota E."/>
            <person name="Ohtake R."/>
            <person name="Suzuki T."/>
            <person name="Kanesaki Y."/>
        </authorList>
    </citation>
    <scope>NUCLEOTIDE SEQUENCE [LARGE SCALE GENOMIC DNA]</scope>
    <source>
        <strain evidence="5">Heshi-A3</strain>
    </source>
</reference>
<dbReference type="EMBL" id="MRTJ01000010">
    <property type="protein sequence ID" value="OMF11557.1"/>
    <property type="molecule type" value="Genomic_DNA"/>
</dbReference>
<name>A0A100VTC6_PAEAM</name>
<proteinExistence type="predicted"/>
<evidence type="ECO:0000313" key="6">
    <source>
        <dbReference type="Proteomes" id="UP000187134"/>
    </source>
</evidence>
<protein>
    <recommendedName>
        <fullName evidence="2">LiaF transmembrane domain-containing protein</fullName>
    </recommendedName>
</protein>
<dbReference type="Pfam" id="PF22570">
    <property type="entry name" value="LiaF-TM"/>
    <property type="match status" value="1"/>
</dbReference>
<dbReference type="RefSeq" id="WP_062838037.1">
    <property type="nucleotide sequence ID" value="NZ_BCNV01000011.1"/>
</dbReference>
<dbReference type="InterPro" id="IPR054331">
    <property type="entry name" value="LiaF_TM"/>
</dbReference>
<sequence>MRLNKGNGWAIVLIALGALLLFGKLTPLLGHLMGYLIPVLMIALGYYGVKRGNVMLGWIVLIIGIISLMGKLAWLIGPIIAIGLIIFGISMLNNNRSRRGRY</sequence>
<feature type="domain" description="LiaF transmembrane" evidence="2">
    <location>
        <begin position="9"/>
        <end position="98"/>
    </location>
</feature>
<evidence type="ECO:0000313" key="5">
    <source>
        <dbReference type="Proteomes" id="UP000069697"/>
    </source>
</evidence>
<gene>
    <name evidence="4" type="ORF">BK131_21695</name>
    <name evidence="3" type="ORF">PAHA3_5886</name>
</gene>
<feature type="transmembrane region" description="Helical" evidence="1">
    <location>
        <begin position="76"/>
        <end position="93"/>
    </location>
</feature>
<keyword evidence="1" id="KW-1133">Transmembrane helix</keyword>
<keyword evidence="1" id="KW-0812">Transmembrane</keyword>
<evidence type="ECO:0000313" key="3">
    <source>
        <dbReference type="EMBL" id="GAS85752.1"/>
    </source>
</evidence>
<reference evidence="3 5" key="1">
    <citation type="journal article" date="2016" name="Genome Announc.">
        <title>Draft Genome Sequence of Paenibacillus amylolyticus Heshi-A3, Isolated from Fermented Rice Bran in a Japanese Fermented Seafood Dish.</title>
        <authorList>
            <person name="Akuzawa S."/>
            <person name="Nagaoka J."/>
            <person name="Kanekatsu M."/>
            <person name="Kubota E."/>
            <person name="Ohtake R."/>
            <person name="Suzuki T."/>
            <person name="Kanesaki Y."/>
        </authorList>
    </citation>
    <scope>NUCLEOTIDE SEQUENCE [LARGE SCALE GENOMIC DNA]</scope>
    <source>
        <strain evidence="3 5">Heshi-A3</strain>
    </source>
</reference>
<evidence type="ECO:0000256" key="1">
    <source>
        <dbReference type="SAM" id="Phobius"/>
    </source>
</evidence>
<dbReference type="Proteomes" id="UP000069697">
    <property type="component" value="Unassembled WGS sequence"/>
</dbReference>